<name>A0ABN8WW15_9GAMM</name>
<reference evidence="1 2" key="1">
    <citation type="submission" date="2023-03" db="EMBL/GenBank/DDBJ databases">
        <authorList>
            <person name="Pearce D."/>
        </authorList>
    </citation>
    <scope>NUCLEOTIDE SEQUENCE [LARGE SCALE GENOMIC DNA]</scope>
    <source>
        <strain evidence="1">Msz</strain>
    </source>
</reference>
<dbReference type="EMBL" id="OX458333">
    <property type="protein sequence ID" value="CAI8718472.1"/>
    <property type="molecule type" value="Genomic_DNA"/>
</dbReference>
<evidence type="ECO:0000313" key="2">
    <source>
        <dbReference type="Proteomes" id="UP001162030"/>
    </source>
</evidence>
<keyword evidence="2" id="KW-1185">Reference proteome</keyword>
<evidence type="ECO:0008006" key="3">
    <source>
        <dbReference type="Google" id="ProtNLM"/>
    </source>
</evidence>
<sequence>MTAVWILTAAPAISDGGSARDEAVVQCCGMVLVFAMFCRETVVRSLFRGLFSRHKFVSIVSIETHYAKREKRLFPRCSQKW</sequence>
<dbReference type="Proteomes" id="UP001162030">
    <property type="component" value="Chromosome"/>
</dbReference>
<accession>A0ABN8WW15</accession>
<organism evidence="1 2">
    <name type="scientific">Methylocaldum szegediense</name>
    <dbReference type="NCBI Taxonomy" id="73780"/>
    <lineage>
        <taxon>Bacteria</taxon>
        <taxon>Pseudomonadati</taxon>
        <taxon>Pseudomonadota</taxon>
        <taxon>Gammaproteobacteria</taxon>
        <taxon>Methylococcales</taxon>
        <taxon>Methylococcaceae</taxon>
        <taxon>Methylocaldum</taxon>
    </lineage>
</organism>
<protein>
    <recommendedName>
        <fullName evidence="3">Secreted protein</fullName>
    </recommendedName>
</protein>
<proteinExistence type="predicted"/>
<gene>
    <name evidence="1" type="ORF">MSZNOR_0043</name>
</gene>
<evidence type="ECO:0000313" key="1">
    <source>
        <dbReference type="EMBL" id="CAI8718472.1"/>
    </source>
</evidence>